<organism evidence="1 2">
    <name type="scientific">Metarhizobium album</name>
    <dbReference type="NCBI Taxonomy" id="2182425"/>
    <lineage>
        <taxon>Bacteria</taxon>
        <taxon>Pseudomonadati</taxon>
        <taxon>Pseudomonadota</taxon>
        <taxon>Alphaproteobacteria</taxon>
        <taxon>Hyphomicrobiales</taxon>
        <taxon>Rhizobiaceae</taxon>
        <taxon>Metarhizobium</taxon>
    </lineage>
</organism>
<accession>A0A2U2DKU2</accession>
<comment type="caution">
    <text evidence="1">The sequence shown here is derived from an EMBL/GenBank/DDBJ whole genome shotgun (WGS) entry which is preliminary data.</text>
</comment>
<gene>
    <name evidence="1" type="ORF">DEM27_23730</name>
</gene>
<evidence type="ECO:0000313" key="1">
    <source>
        <dbReference type="EMBL" id="PWE53925.1"/>
    </source>
</evidence>
<sequence>MTGRLIFMGEIKKPVANSVPHADVPPFMRRLQPIASGFSYWAVADSGKYQLDYQMGQRLGNEYVDFVGNHPTLGNANLLGWIVNVMARTRDHNGKIDASALGFLKVVNDAMAAAAILAMPSAGIESNSAYLAPIR</sequence>
<keyword evidence="2" id="KW-1185">Reference proteome</keyword>
<dbReference type="AlphaFoldDB" id="A0A2U2DKU2"/>
<name>A0A2U2DKU2_9HYPH</name>
<proteinExistence type="predicted"/>
<evidence type="ECO:0000313" key="2">
    <source>
        <dbReference type="Proteomes" id="UP000245252"/>
    </source>
</evidence>
<reference evidence="1 2" key="1">
    <citation type="submission" date="2018-05" db="EMBL/GenBank/DDBJ databases">
        <title>The draft genome of strain NS-104.</title>
        <authorList>
            <person name="Hang P."/>
            <person name="Jiang J."/>
        </authorList>
    </citation>
    <scope>NUCLEOTIDE SEQUENCE [LARGE SCALE GENOMIC DNA]</scope>
    <source>
        <strain evidence="1 2">NS-104</strain>
    </source>
</reference>
<dbReference type="EMBL" id="QFBC01000013">
    <property type="protein sequence ID" value="PWE53925.1"/>
    <property type="molecule type" value="Genomic_DNA"/>
</dbReference>
<dbReference type="Proteomes" id="UP000245252">
    <property type="component" value="Unassembled WGS sequence"/>
</dbReference>
<protein>
    <submittedName>
        <fullName evidence="1">Uncharacterized protein</fullName>
    </submittedName>
</protein>